<dbReference type="EMBL" id="KZ819634">
    <property type="protein sequence ID" value="PWN93603.1"/>
    <property type="molecule type" value="Genomic_DNA"/>
</dbReference>
<dbReference type="GeneID" id="37042481"/>
<dbReference type="PANTHER" id="PTHR31836">
    <property type="match status" value="1"/>
</dbReference>
<feature type="compositionally biased region" description="Low complexity" evidence="2">
    <location>
        <begin position="203"/>
        <end position="230"/>
    </location>
</feature>
<protein>
    <recommendedName>
        <fullName evidence="6">RlpA-like protein double-psi beta-barrel domain-containing protein</fullName>
    </recommendedName>
</protein>
<dbReference type="InterPro" id="IPR036908">
    <property type="entry name" value="RlpA-like_sf"/>
</dbReference>
<gene>
    <name evidence="4" type="ORF">FA10DRAFT_264235</name>
</gene>
<reference evidence="4 5" key="1">
    <citation type="journal article" date="2018" name="Mol. Biol. Evol.">
        <title>Broad Genomic Sampling Reveals a Smut Pathogenic Ancestry of the Fungal Clade Ustilaginomycotina.</title>
        <authorList>
            <person name="Kijpornyongpan T."/>
            <person name="Mondo S.J."/>
            <person name="Barry K."/>
            <person name="Sandor L."/>
            <person name="Lee J."/>
            <person name="Lipzen A."/>
            <person name="Pangilinan J."/>
            <person name="LaButti K."/>
            <person name="Hainaut M."/>
            <person name="Henrissat B."/>
            <person name="Grigoriev I.V."/>
            <person name="Spatafora J.W."/>
            <person name="Aime M.C."/>
        </authorList>
    </citation>
    <scope>NUCLEOTIDE SEQUENCE [LARGE SCALE GENOMIC DNA]</scope>
    <source>
        <strain evidence="4 5">MCA 4198</strain>
    </source>
</reference>
<dbReference type="InParanoid" id="A0A316YZZ0"/>
<dbReference type="SUPFAM" id="SSF50685">
    <property type="entry name" value="Barwin-like endoglucanases"/>
    <property type="match status" value="1"/>
</dbReference>
<evidence type="ECO:0000313" key="5">
    <source>
        <dbReference type="Proteomes" id="UP000245768"/>
    </source>
</evidence>
<proteinExistence type="predicted"/>
<dbReference type="InterPro" id="IPR051477">
    <property type="entry name" value="Expansin_CellWall"/>
</dbReference>
<organism evidence="4 5">
    <name type="scientific">Acaromyces ingoldii</name>
    <dbReference type="NCBI Taxonomy" id="215250"/>
    <lineage>
        <taxon>Eukaryota</taxon>
        <taxon>Fungi</taxon>
        <taxon>Dikarya</taxon>
        <taxon>Basidiomycota</taxon>
        <taxon>Ustilaginomycotina</taxon>
        <taxon>Exobasidiomycetes</taxon>
        <taxon>Exobasidiales</taxon>
        <taxon>Cryptobasidiaceae</taxon>
        <taxon>Acaromyces</taxon>
    </lineage>
</organism>
<dbReference type="PANTHER" id="PTHR31836:SF28">
    <property type="entry name" value="SRCR DOMAIN-CONTAINING PROTEIN-RELATED"/>
    <property type="match status" value="1"/>
</dbReference>
<dbReference type="Gene3D" id="2.40.40.10">
    <property type="entry name" value="RlpA-like domain"/>
    <property type="match status" value="1"/>
</dbReference>
<evidence type="ECO:0000256" key="2">
    <source>
        <dbReference type="SAM" id="MobiDB-lite"/>
    </source>
</evidence>
<dbReference type="OrthoDB" id="623670at2759"/>
<feature type="compositionally biased region" description="Basic and acidic residues" evidence="2">
    <location>
        <begin position="248"/>
        <end position="263"/>
    </location>
</feature>
<feature type="signal peptide" evidence="3">
    <location>
        <begin position="1"/>
        <end position="24"/>
    </location>
</feature>
<evidence type="ECO:0000256" key="1">
    <source>
        <dbReference type="ARBA" id="ARBA00022729"/>
    </source>
</evidence>
<accession>A0A316YZZ0</accession>
<dbReference type="CDD" id="cd22191">
    <property type="entry name" value="DPBB_RlpA_EXP_N-like"/>
    <property type="match status" value="1"/>
</dbReference>
<evidence type="ECO:0000256" key="3">
    <source>
        <dbReference type="SAM" id="SignalP"/>
    </source>
</evidence>
<dbReference type="RefSeq" id="XP_025380801.1">
    <property type="nucleotide sequence ID" value="XM_025520565.1"/>
</dbReference>
<feature type="compositionally biased region" description="Basic and acidic residues" evidence="2">
    <location>
        <begin position="191"/>
        <end position="202"/>
    </location>
</feature>
<dbReference type="STRING" id="215250.A0A316YZZ0"/>
<feature type="region of interest" description="Disordered" evidence="2">
    <location>
        <begin position="157"/>
        <end position="270"/>
    </location>
</feature>
<evidence type="ECO:0008006" key="6">
    <source>
        <dbReference type="Google" id="ProtNLM"/>
    </source>
</evidence>
<sequence>MKSTIFTTLAASLVLALTLGAASSEASLEAGAPARRHHVKAARALEKRSFKGKATFYHVATGNAGACGQMLSPDEHVVALNQPQFGDLNQQSSWCGKTITISNGIKQTTARVMDACPTSYGPDGQCSHGGLDMSTSLFQFFNPLGVGVFPITWWEGGSDDGDQKNSDDSGDDDAAAAAAAKKKKQQQQQQQEKEEEAKKEKASSASSASRASSISAHKASVSAAKASSISSEKHASKVSSAKAAKASKAAEKKKEEKEKEAKAKAAKIKAVNQEAQAHNIEAFANIMDRLDKMVNAALVGQ</sequence>
<name>A0A316YZZ0_9BASI</name>
<feature type="compositionally biased region" description="Low complexity" evidence="2">
    <location>
        <begin position="237"/>
        <end position="247"/>
    </location>
</feature>
<keyword evidence="5" id="KW-1185">Reference proteome</keyword>
<dbReference type="AlphaFoldDB" id="A0A316YZZ0"/>
<keyword evidence="1 3" id="KW-0732">Signal</keyword>
<feature type="chain" id="PRO_5016300439" description="RlpA-like protein double-psi beta-barrel domain-containing protein" evidence="3">
    <location>
        <begin position="25"/>
        <end position="301"/>
    </location>
</feature>
<dbReference type="Proteomes" id="UP000245768">
    <property type="component" value="Unassembled WGS sequence"/>
</dbReference>
<evidence type="ECO:0000313" key="4">
    <source>
        <dbReference type="EMBL" id="PWN93603.1"/>
    </source>
</evidence>